<sequence length="725" mass="80714">MPLRGMTSAGSPLLYSGMADAFGGTAETCVSSVLSEHAGELVRTGSPNFVCSVLPSHWRSNKTLPVAFKVVALGDVADGTRVTIKAGNDENYCAELRNATATISNQVAKFNDLRFVGRSGRGKSFNLTIIVGTCPPQVATYHKAIKVTVDGPREPRSKQRFPDIKLMSCDDRATRRRHSSEGRFDHMHCLQRENAELRKSPRRLLESLDGGQRRTGPWSDTPAQQSAYRLPMSFRMNAAPYSAGAPHPAPQPPLHEEVEGEGERRPLLDLSVDTSTDTIRGDQRSPPRSPQMSPQRSPVRLSQESPALSPQRSPPKLPVMSPPRSLAMSPPRSPAMSPPRSPAMSPPRSPVRSSGLSENKSQSSQKESVEERLPLRALTSSQPPVPHTIDKGRDATSHSHKHRLLRDWIHDAPKAFQPYEIAVTVHEISHHEMTSYRALPRDDVIDRDVTRHETTYRGLLHDDVTDRDVTRHETTCHRSRPHDSVTGRDVAVHELSTSAAYDDVTRQRATRCSPDGERSPYDDVVRSRDGARHELGDVIRSAYGDVIKSAYDDVIRQNIARCDNDDDATRRQSTTGELESARKQSREAMWEMMEVDGEREKLLKDAHGYPLALTDMRDVYPPSWTYSLPTSLPVPLVGSQASLNPLLAPYPFYPPTSLYQAPLPLIYPHVYSLTESEYRRAIESVNASMYRSEAVCRAATLDDRVTAGDDRSLPETAARNVWRPY</sequence>
<evidence type="ECO:0000256" key="5">
    <source>
        <dbReference type="SAM" id="MobiDB-lite"/>
    </source>
</evidence>
<feature type="compositionally biased region" description="Low complexity" evidence="5">
    <location>
        <begin position="350"/>
        <end position="366"/>
    </location>
</feature>
<keyword evidence="7" id="KW-1185">Reference proteome</keyword>
<feature type="compositionally biased region" description="Polar residues" evidence="5">
    <location>
        <begin position="300"/>
        <end position="311"/>
    </location>
</feature>
<feature type="compositionally biased region" description="Pro residues" evidence="5">
    <location>
        <begin position="331"/>
        <end position="349"/>
    </location>
</feature>
<dbReference type="PANTHER" id="PTHR11950:SF31">
    <property type="entry name" value="SEGMENTATION PROTEIN RUNT"/>
    <property type="match status" value="1"/>
</dbReference>
<feature type="compositionally biased region" description="Pro residues" evidence="5">
    <location>
        <begin position="312"/>
        <end position="321"/>
    </location>
</feature>
<accession>A0ABM1E9S1</accession>
<feature type="domain" description="Runt" evidence="6">
    <location>
        <begin position="29"/>
        <end position="157"/>
    </location>
</feature>
<keyword evidence="4" id="KW-0539">Nucleus</keyword>
<dbReference type="PANTHER" id="PTHR11950">
    <property type="entry name" value="RUNT RELATED"/>
    <property type="match status" value="1"/>
</dbReference>
<dbReference type="InterPro" id="IPR000040">
    <property type="entry name" value="AML1_Runt"/>
</dbReference>
<dbReference type="InterPro" id="IPR013524">
    <property type="entry name" value="Runt_dom"/>
</dbReference>
<feature type="compositionally biased region" description="Basic and acidic residues" evidence="5">
    <location>
        <begin position="254"/>
        <end position="267"/>
    </location>
</feature>
<dbReference type="Pfam" id="PF00853">
    <property type="entry name" value="Runt"/>
    <property type="match status" value="1"/>
</dbReference>
<gene>
    <name evidence="8" type="primary">LOC106810174</name>
</gene>
<name>A0ABM1E9S1_PRICU</name>
<dbReference type="Gene3D" id="2.60.40.720">
    <property type="match status" value="1"/>
</dbReference>
<keyword evidence="3" id="KW-0804">Transcription</keyword>
<dbReference type="GeneID" id="106810174"/>
<feature type="compositionally biased region" description="Basic and acidic residues" evidence="5">
    <location>
        <begin position="388"/>
        <end position="397"/>
    </location>
</feature>
<dbReference type="Proteomes" id="UP000695022">
    <property type="component" value="Unplaced"/>
</dbReference>
<evidence type="ECO:0000256" key="2">
    <source>
        <dbReference type="ARBA" id="ARBA00023015"/>
    </source>
</evidence>
<dbReference type="SUPFAM" id="SSF49417">
    <property type="entry name" value="p53-like transcription factors"/>
    <property type="match status" value="1"/>
</dbReference>
<dbReference type="PROSITE" id="PS51062">
    <property type="entry name" value="RUNT"/>
    <property type="match status" value="1"/>
</dbReference>
<keyword evidence="2" id="KW-0805">Transcription regulation</keyword>
<reference evidence="8" key="1">
    <citation type="submission" date="2025-08" db="UniProtKB">
        <authorList>
            <consortium name="RefSeq"/>
        </authorList>
    </citation>
    <scope>IDENTIFICATION</scope>
</reference>
<comment type="subcellular location">
    <subcellularLocation>
        <location evidence="1">Nucleus</location>
    </subcellularLocation>
</comment>
<feature type="region of interest" description="Disordered" evidence="5">
    <location>
        <begin position="239"/>
        <end position="398"/>
    </location>
</feature>
<dbReference type="InterPro" id="IPR008967">
    <property type="entry name" value="p53-like_TF_DNA-bd_sf"/>
</dbReference>
<evidence type="ECO:0000259" key="6">
    <source>
        <dbReference type="PROSITE" id="PS51062"/>
    </source>
</evidence>
<evidence type="ECO:0000313" key="7">
    <source>
        <dbReference type="Proteomes" id="UP000695022"/>
    </source>
</evidence>
<protein>
    <submittedName>
        <fullName evidence="8">Uncharacterized protein LOC106810174</fullName>
    </submittedName>
</protein>
<dbReference type="RefSeq" id="XP_014668942.1">
    <property type="nucleotide sequence ID" value="XM_014813456.1"/>
</dbReference>
<dbReference type="InterPro" id="IPR012346">
    <property type="entry name" value="p53/RUNT-type_TF_DNA-bd_sf"/>
</dbReference>
<dbReference type="PRINTS" id="PR00967">
    <property type="entry name" value="ONCOGENEAML1"/>
</dbReference>
<evidence type="ECO:0000256" key="4">
    <source>
        <dbReference type="ARBA" id="ARBA00023242"/>
    </source>
</evidence>
<evidence type="ECO:0000313" key="8">
    <source>
        <dbReference type="RefSeq" id="XP_014668942.1"/>
    </source>
</evidence>
<evidence type="ECO:0000256" key="3">
    <source>
        <dbReference type="ARBA" id="ARBA00023163"/>
    </source>
</evidence>
<feature type="region of interest" description="Disordered" evidence="5">
    <location>
        <begin position="565"/>
        <end position="584"/>
    </location>
</feature>
<evidence type="ECO:0000256" key="1">
    <source>
        <dbReference type="ARBA" id="ARBA00004123"/>
    </source>
</evidence>
<proteinExistence type="predicted"/>
<organism evidence="7 8">
    <name type="scientific">Priapulus caudatus</name>
    <name type="common">Priapulid worm</name>
    <dbReference type="NCBI Taxonomy" id="37621"/>
    <lineage>
        <taxon>Eukaryota</taxon>
        <taxon>Metazoa</taxon>
        <taxon>Ecdysozoa</taxon>
        <taxon>Scalidophora</taxon>
        <taxon>Priapulida</taxon>
        <taxon>Priapulimorpha</taxon>
        <taxon>Priapulimorphida</taxon>
        <taxon>Priapulidae</taxon>
        <taxon>Priapulus</taxon>
    </lineage>
</organism>
<feature type="compositionally biased region" description="Low complexity" evidence="5">
    <location>
        <begin position="286"/>
        <end position="298"/>
    </location>
</feature>